<dbReference type="EMBL" id="FQXV01000007">
    <property type="protein sequence ID" value="SHI06308.1"/>
    <property type="molecule type" value="Genomic_DNA"/>
</dbReference>
<evidence type="ECO:0000256" key="2">
    <source>
        <dbReference type="ARBA" id="ARBA00009773"/>
    </source>
</evidence>
<evidence type="ECO:0000313" key="8">
    <source>
        <dbReference type="Proteomes" id="UP000183995"/>
    </source>
</evidence>
<dbReference type="GO" id="GO:0016020">
    <property type="term" value="C:membrane"/>
    <property type="evidence" value="ECO:0007669"/>
    <property type="project" value="UniProtKB-SubCell"/>
</dbReference>
<evidence type="ECO:0000256" key="1">
    <source>
        <dbReference type="ARBA" id="ARBA00004141"/>
    </source>
</evidence>
<proteinExistence type="inferred from homology"/>
<name>A0A1M5Y3C5_9FIRM</name>
<keyword evidence="4 6" id="KW-1133">Transmembrane helix</keyword>
<feature type="transmembrane region" description="Helical" evidence="6">
    <location>
        <begin position="260"/>
        <end position="280"/>
    </location>
</feature>
<feature type="transmembrane region" description="Helical" evidence="6">
    <location>
        <begin position="147"/>
        <end position="165"/>
    </location>
</feature>
<evidence type="ECO:0000256" key="6">
    <source>
        <dbReference type="SAM" id="Phobius"/>
    </source>
</evidence>
<dbReference type="PANTHER" id="PTHR21716:SF68">
    <property type="entry name" value="TRANSPORT PROTEIN YTVI-RELATED"/>
    <property type="match status" value="1"/>
</dbReference>
<dbReference type="GO" id="GO:0055085">
    <property type="term" value="P:transmembrane transport"/>
    <property type="evidence" value="ECO:0007669"/>
    <property type="project" value="TreeGrafter"/>
</dbReference>
<dbReference type="Pfam" id="PF01594">
    <property type="entry name" value="AI-2E_transport"/>
    <property type="match status" value="1"/>
</dbReference>
<keyword evidence="8" id="KW-1185">Reference proteome</keyword>
<keyword evidence="3 6" id="KW-0812">Transmembrane</keyword>
<comment type="subcellular location">
    <subcellularLocation>
        <location evidence="1">Membrane</location>
        <topology evidence="1">Multi-pass membrane protein</topology>
    </subcellularLocation>
</comment>
<organism evidence="7 8">
    <name type="scientific">Sporobacter termitidis DSM 10068</name>
    <dbReference type="NCBI Taxonomy" id="1123282"/>
    <lineage>
        <taxon>Bacteria</taxon>
        <taxon>Bacillati</taxon>
        <taxon>Bacillota</taxon>
        <taxon>Clostridia</taxon>
        <taxon>Eubacteriales</taxon>
        <taxon>Oscillospiraceae</taxon>
        <taxon>Sporobacter</taxon>
    </lineage>
</organism>
<gene>
    <name evidence="7" type="ORF">SAMN02745823_02173</name>
</gene>
<accession>A0A1M5Y3C5</accession>
<dbReference type="AlphaFoldDB" id="A0A1M5Y3C5"/>
<evidence type="ECO:0000256" key="5">
    <source>
        <dbReference type="ARBA" id="ARBA00023136"/>
    </source>
</evidence>
<feature type="transmembrane region" description="Helical" evidence="6">
    <location>
        <begin position="226"/>
        <end position="253"/>
    </location>
</feature>
<feature type="transmembrane region" description="Helical" evidence="6">
    <location>
        <begin position="12"/>
        <end position="30"/>
    </location>
</feature>
<evidence type="ECO:0000256" key="3">
    <source>
        <dbReference type="ARBA" id="ARBA00022692"/>
    </source>
</evidence>
<reference evidence="7 8" key="1">
    <citation type="submission" date="2016-11" db="EMBL/GenBank/DDBJ databases">
        <authorList>
            <person name="Jaros S."/>
            <person name="Januszkiewicz K."/>
            <person name="Wedrychowicz H."/>
        </authorList>
    </citation>
    <scope>NUCLEOTIDE SEQUENCE [LARGE SCALE GENOMIC DNA]</scope>
    <source>
        <strain evidence="7 8">DSM 10068</strain>
    </source>
</reference>
<feature type="transmembrane region" description="Helical" evidence="6">
    <location>
        <begin position="42"/>
        <end position="64"/>
    </location>
</feature>
<dbReference type="STRING" id="1123282.SAMN02745823_02173"/>
<dbReference type="OrthoDB" id="9774361at2"/>
<dbReference type="PANTHER" id="PTHR21716">
    <property type="entry name" value="TRANSMEMBRANE PROTEIN"/>
    <property type="match status" value="1"/>
</dbReference>
<sequence length="336" mass="37045">MVWLLLRFALPWLLPFIVAVIVTRLIEPAVHYMTDRFRIRRGFASALCTVIVFAALIALTALIIGRSVIELTAFVKDLPSLLKSLTKTISLIGERIDGYVHAAPPEIQDYLQNAIAGLVQKIADLPASLSDDVLGLLSSIAKFTPKLILFFFTCALSVFFFSCGYKEISAFILRQIPKNRHASLRDFRKDLLATFGKWLKAELMLAGITFAEMTVAFLIMRIDFALLLALLVAIVDFLPVLGSGAFLVPWALLTLIGGNYKTAIALVVIFAVNTLVRSILEPKMIGKQIGLPALATLIAMYVGFCSVGVTGMILFPIGLIMLKHLNDKGYVKLWKN</sequence>
<dbReference type="NCBIfam" id="TIGR02872">
    <property type="entry name" value="spore_ytvI"/>
    <property type="match status" value="1"/>
</dbReference>
<evidence type="ECO:0000256" key="4">
    <source>
        <dbReference type="ARBA" id="ARBA00022989"/>
    </source>
</evidence>
<protein>
    <submittedName>
        <fullName evidence="7">Sporulation integral membrane protein YtvI</fullName>
    </submittedName>
</protein>
<dbReference type="InterPro" id="IPR014227">
    <property type="entry name" value="YtvI-like"/>
</dbReference>
<feature type="transmembrane region" description="Helical" evidence="6">
    <location>
        <begin position="300"/>
        <end position="322"/>
    </location>
</feature>
<keyword evidence="5 6" id="KW-0472">Membrane</keyword>
<evidence type="ECO:0000313" key="7">
    <source>
        <dbReference type="EMBL" id="SHI06308.1"/>
    </source>
</evidence>
<dbReference type="Proteomes" id="UP000183995">
    <property type="component" value="Unassembled WGS sequence"/>
</dbReference>
<comment type="similarity">
    <text evidence="2">Belongs to the autoinducer-2 exporter (AI-2E) (TC 2.A.86) family.</text>
</comment>
<dbReference type="InterPro" id="IPR002549">
    <property type="entry name" value="AI-2E-like"/>
</dbReference>